<accession>A0A1H4JNF1</accession>
<reference evidence="1 2" key="1">
    <citation type="submission" date="2016-10" db="EMBL/GenBank/DDBJ databases">
        <authorList>
            <person name="de Groot N.N."/>
        </authorList>
    </citation>
    <scope>NUCLEOTIDE SEQUENCE [LARGE SCALE GENOMIC DNA]</scope>
    <source>
        <strain evidence="1 2">AB35.6</strain>
    </source>
</reference>
<gene>
    <name evidence="1" type="ORF">SAMN05443244_0706</name>
</gene>
<sequence>MSNLKLSPTGAAVLGLAAIAAIYSLLQRKLPPFEAGDHGTVVLAQKQSAKESGGPTIANCPVFPASNVWNTPVDGLPKDPRSAAYLEVMRPINRLHPDFGTDPAYGIPFTVTPPSTRRIPIEFEYRDDSDLGNYPIPPDAPIEGGAHPKDDGDRHVIVIEAQRCMLYELFAAKKVSDGRWKAASGIRMDLESNALRPPDKTSADAAGLPILPGLVRYEEVASGEIRHALRFTTTRTQAAYIWPARHFASPHRDSNFPPMGERFRLRADFDASGYPAADKVIITALKKYGMLLADNGGDMYLSGVPDKRWNDDDLHKLSNIKAADFEAVDETSLQMLGDSARADPLSIPRP</sequence>
<dbReference type="EMBL" id="FNSD01000001">
    <property type="protein sequence ID" value="SEB47485.1"/>
    <property type="molecule type" value="Genomic_DNA"/>
</dbReference>
<organism evidence="1 2">
    <name type="scientific">Terriglobus roseus</name>
    <dbReference type="NCBI Taxonomy" id="392734"/>
    <lineage>
        <taxon>Bacteria</taxon>
        <taxon>Pseudomonadati</taxon>
        <taxon>Acidobacteriota</taxon>
        <taxon>Terriglobia</taxon>
        <taxon>Terriglobales</taxon>
        <taxon>Acidobacteriaceae</taxon>
        <taxon>Terriglobus</taxon>
    </lineage>
</organism>
<dbReference type="Proteomes" id="UP000182409">
    <property type="component" value="Unassembled WGS sequence"/>
</dbReference>
<evidence type="ECO:0000313" key="2">
    <source>
        <dbReference type="Proteomes" id="UP000182409"/>
    </source>
</evidence>
<protein>
    <submittedName>
        <fullName evidence="1">Uncharacterized protein</fullName>
    </submittedName>
</protein>
<name>A0A1H4JNF1_9BACT</name>
<evidence type="ECO:0000313" key="1">
    <source>
        <dbReference type="EMBL" id="SEB47485.1"/>
    </source>
</evidence>
<proteinExistence type="predicted"/>
<dbReference type="AlphaFoldDB" id="A0A1H4JNF1"/>